<dbReference type="EMBL" id="OU896721">
    <property type="protein sequence ID" value="CAG9817098.1"/>
    <property type="molecule type" value="Genomic_DNA"/>
</dbReference>
<proteinExistence type="predicted"/>
<protein>
    <submittedName>
        <fullName evidence="1">Uncharacterized protein</fullName>
    </submittedName>
</protein>
<name>A0A9N9SEX4_PHACE</name>
<reference evidence="1" key="1">
    <citation type="submission" date="2022-01" db="EMBL/GenBank/DDBJ databases">
        <authorList>
            <person name="King R."/>
        </authorList>
    </citation>
    <scope>NUCLEOTIDE SEQUENCE</scope>
</reference>
<accession>A0A9N9SEX4</accession>
<dbReference type="AlphaFoldDB" id="A0A9N9SEX4"/>
<sequence>MTVNEYKETNCATAGPVEEMEVEENLVQNPQDGENENLLGRVLAVQTSLATIRYSPCSGSGGSKPQVAYVFARARAPTLVSVVTTLAVPPLTRQFVAVLRNSLRLLLHEQCIEEICARFITTGCNHSSNVQSRGWKAKIADNAANQIELRNERVALIPHTGGQGCHMR</sequence>
<keyword evidence="2" id="KW-1185">Reference proteome</keyword>
<reference evidence="1" key="2">
    <citation type="submission" date="2022-10" db="EMBL/GenBank/DDBJ databases">
        <authorList>
            <consortium name="ENA_rothamsted_submissions"/>
            <consortium name="culmorum"/>
            <person name="King R."/>
        </authorList>
    </citation>
    <scope>NUCLEOTIDE SEQUENCE</scope>
</reference>
<dbReference type="OrthoDB" id="6781091at2759"/>
<evidence type="ECO:0000313" key="1">
    <source>
        <dbReference type="EMBL" id="CAG9817098.1"/>
    </source>
</evidence>
<evidence type="ECO:0000313" key="2">
    <source>
        <dbReference type="Proteomes" id="UP001153737"/>
    </source>
</evidence>
<organism evidence="1 2">
    <name type="scientific">Phaedon cochleariae</name>
    <name type="common">Mustard beetle</name>
    <dbReference type="NCBI Taxonomy" id="80249"/>
    <lineage>
        <taxon>Eukaryota</taxon>
        <taxon>Metazoa</taxon>
        <taxon>Ecdysozoa</taxon>
        <taxon>Arthropoda</taxon>
        <taxon>Hexapoda</taxon>
        <taxon>Insecta</taxon>
        <taxon>Pterygota</taxon>
        <taxon>Neoptera</taxon>
        <taxon>Endopterygota</taxon>
        <taxon>Coleoptera</taxon>
        <taxon>Polyphaga</taxon>
        <taxon>Cucujiformia</taxon>
        <taxon>Chrysomeloidea</taxon>
        <taxon>Chrysomelidae</taxon>
        <taxon>Chrysomelinae</taxon>
        <taxon>Chrysomelini</taxon>
        <taxon>Phaedon</taxon>
    </lineage>
</organism>
<gene>
    <name evidence="1" type="ORF">PHAECO_LOCUS4617</name>
</gene>
<dbReference type="Proteomes" id="UP001153737">
    <property type="component" value="Chromosome 15"/>
</dbReference>